<evidence type="ECO:0000313" key="2">
    <source>
        <dbReference type="Proteomes" id="UP000838878"/>
    </source>
</evidence>
<accession>A0A8J9UUQ4</accession>
<evidence type="ECO:0000313" key="1">
    <source>
        <dbReference type="EMBL" id="CAH0726771.1"/>
    </source>
</evidence>
<dbReference type="OrthoDB" id="434783at2759"/>
<keyword evidence="2" id="KW-1185">Reference proteome</keyword>
<name>A0A8J9UUQ4_9NEOP</name>
<dbReference type="AlphaFoldDB" id="A0A8J9UUQ4"/>
<proteinExistence type="predicted"/>
<dbReference type="PANTHER" id="PTHR10773">
    <property type="entry name" value="DNA-DIRECTED RNA POLYMERASES I, II, AND III SUBUNIT RPABC2"/>
    <property type="match status" value="1"/>
</dbReference>
<sequence>MDQMQVPASLPHIVQVYPPSVSIHPSLHSQGKVSYQQTITSESLQIPVTSHIHDIQNQHLISQNQTVMSCQQIHLQNVQPIQTQMQSLQGDMTQQLQITSHVILPQVPMFKQHLLTNSLQQQYFGQYETFLKDPPCVIAKVEPEVQVINEKPIETKPETINEVEVKKKKIKRPFRSKVRNPSSWACNVRKLKHQRGEAYISCRGKYVPEKQVSTTKDCLYSCKFKCNEKISDADRQHIFSAFYSLNANEKKHFLLNTTERNSIKAKKKDLENNKRKYAFKYFFVVRAVRHVVCKNFYLGTLAISQRPIYNVHMSKSELNLPKPDGRGQSESSAHPLPAELKDRVRKHIMSYTTIDGKPIKQFSLKKQYLASNLSIKQMYNMYVSECTKDNATPVKDSMYRKIVRMEFNVHFKKDKPGQQLCTKCKGSLKQK</sequence>
<protein>
    <submittedName>
        <fullName evidence="1">Uncharacterized protein</fullName>
    </submittedName>
</protein>
<organism evidence="1 2">
    <name type="scientific">Brenthis ino</name>
    <name type="common">lesser marbled fritillary</name>
    <dbReference type="NCBI Taxonomy" id="405034"/>
    <lineage>
        <taxon>Eukaryota</taxon>
        <taxon>Metazoa</taxon>
        <taxon>Ecdysozoa</taxon>
        <taxon>Arthropoda</taxon>
        <taxon>Hexapoda</taxon>
        <taxon>Insecta</taxon>
        <taxon>Pterygota</taxon>
        <taxon>Neoptera</taxon>
        <taxon>Endopterygota</taxon>
        <taxon>Lepidoptera</taxon>
        <taxon>Glossata</taxon>
        <taxon>Ditrysia</taxon>
        <taxon>Papilionoidea</taxon>
        <taxon>Nymphalidae</taxon>
        <taxon>Heliconiinae</taxon>
        <taxon>Argynnini</taxon>
        <taxon>Brenthis</taxon>
    </lineage>
</organism>
<feature type="non-terminal residue" evidence="1">
    <location>
        <position position="431"/>
    </location>
</feature>
<reference evidence="1" key="1">
    <citation type="submission" date="2021-12" db="EMBL/GenBank/DDBJ databases">
        <authorList>
            <person name="Martin H S."/>
        </authorList>
    </citation>
    <scope>NUCLEOTIDE SEQUENCE</scope>
</reference>
<gene>
    <name evidence="1" type="ORF">BINO364_LOCUS12198</name>
</gene>
<dbReference type="EMBL" id="OV170226">
    <property type="protein sequence ID" value="CAH0726771.1"/>
    <property type="molecule type" value="Genomic_DNA"/>
</dbReference>
<dbReference type="PANTHER" id="PTHR10773:SF19">
    <property type="match status" value="1"/>
</dbReference>
<dbReference type="Proteomes" id="UP000838878">
    <property type="component" value="Chromosome 6"/>
</dbReference>